<comment type="caution">
    <text evidence="1">The sequence shown here is derived from an EMBL/GenBank/DDBJ whole genome shotgun (WGS) entry which is preliminary data.</text>
</comment>
<evidence type="ECO:0000313" key="1">
    <source>
        <dbReference type="EMBL" id="MBB4119921.1"/>
    </source>
</evidence>
<keyword evidence="2" id="KW-1185">Reference proteome</keyword>
<evidence type="ECO:0008006" key="3">
    <source>
        <dbReference type="Google" id="ProtNLM"/>
    </source>
</evidence>
<dbReference type="Proteomes" id="UP000553034">
    <property type="component" value="Unassembled WGS sequence"/>
</dbReference>
<reference evidence="1 2" key="1">
    <citation type="submission" date="2020-08" db="EMBL/GenBank/DDBJ databases">
        <title>Genomic Encyclopedia of Type Strains, Phase IV (KMG-IV): sequencing the most valuable type-strain genomes for metagenomic binning, comparative biology and taxonomic classification.</title>
        <authorList>
            <person name="Goeker M."/>
        </authorList>
    </citation>
    <scope>NUCLEOTIDE SEQUENCE [LARGE SCALE GENOMIC DNA]</scope>
    <source>
        <strain evidence="1 2">DSM 29568</strain>
    </source>
</reference>
<protein>
    <recommendedName>
        <fullName evidence="3">DUF4297 domain-containing protein</fullName>
    </recommendedName>
</protein>
<organism evidence="1 2">
    <name type="scientific">Mesonia hippocampi</name>
    <dbReference type="NCBI Taxonomy" id="1628250"/>
    <lineage>
        <taxon>Bacteria</taxon>
        <taxon>Pseudomonadati</taxon>
        <taxon>Bacteroidota</taxon>
        <taxon>Flavobacteriia</taxon>
        <taxon>Flavobacteriales</taxon>
        <taxon>Flavobacteriaceae</taxon>
        <taxon>Mesonia</taxon>
    </lineage>
</organism>
<accession>A0A840ESB6</accession>
<proteinExistence type="predicted"/>
<sequence length="401" mass="47473">MSNKTHIEKTGAETKSIGFDFQYYFFLWKLLTLNKGESVGLEVKDDVHTELENDINIFYQVKHSVQKNKQGDIKNMTASDIDLWKTLYNWAKVISDENDNRKEVKSQLEFVHKSHFVMWSNKNHSSKNQIIDNIEKLKNKTISIDNFIKNIKKFEEKSENDTIKKYINEFLLLDKNVLNNYISKITFELGEDEILQNCKDAIETKLIPKNKVDDVFAKIDSRIREDNFIEIKTGNKIQISFEDFQKKYRKYFNNTRTEKLQILPLTMSLPDKLENQTFIKQLLEINDIKTDDIELIAQFTRFKLKLENNIAKWHTEGEITIEEIDNYRNEAILKWSNKFRALTNKSGFNNDSSLDIVNHLREENLRIDGQELGTELSNGEFYYLSDIPKIGWKKDWEKHKK</sequence>
<evidence type="ECO:0000313" key="2">
    <source>
        <dbReference type="Proteomes" id="UP000553034"/>
    </source>
</evidence>
<dbReference type="RefSeq" id="WP_183478257.1">
    <property type="nucleotide sequence ID" value="NZ_JACIFO010000012.1"/>
</dbReference>
<dbReference type="AlphaFoldDB" id="A0A840ESB6"/>
<dbReference type="EMBL" id="JACIFO010000012">
    <property type="protein sequence ID" value="MBB4119921.1"/>
    <property type="molecule type" value="Genomic_DNA"/>
</dbReference>
<name>A0A840ESB6_9FLAO</name>
<gene>
    <name evidence="1" type="ORF">GGR32_002233</name>
</gene>